<accession>A0A482VM21</accession>
<dbReference type="Pfam" id="PF14593">
    <property type="entry name" value="PH_3"/>
    <property type="match status" value="1"/>
</dbReference>
<dbReference type="EMBL" id="QDEB01088221">
    <property type="protein sequence ID" value="RZC33499.1"/>
    <property type="molecule type" value="Genomic_DNA"/>
</dbReference>
<dbReference type="InterPro" id="IPR050236">
    <property type="entry name" value="Ser_Thr_kinase_AGC"/>
</dbReference>
<evidence type="ECO:0000256" key="3">
    <source>
        <dbReference type="ARBA" id="ARBA00012513"/>
    </source>
</evidence>
<evidence type="ECO:0000313" key="16">
    <source>
        <dbReference type="Proteomes" id="UP000292052"/>
    </source>
</evidence>
<dbReference type="Gene3D" id="1.10.510.10">
    <property type="entry name" value="Transferase(Phosphotransferase) domain 1"/>
    <property type="match status" value="1"/>
</dbReference>
<dbReference type="InterPro" id="IPR033931">
    <property type="entry name" value="PDK1-typ_PH"/>
</dbReference>
<dbReference type="GO" id="GO:0005524">
    <property type="term" value="F:ATP binding"/>
    <property type="evidence" value="ECO:0007669"/>
    <property type="project" value="UniProtKB-KW"/>
</dbReference>
<dbReference type="InterPro" id="IPR000719">
    <property type="entry name" value="Prot_kinase_dom"/>
</dbReference>
<organism evidence="15 16">
    <name type="scientific">Asbolus verrucosus</name>
    <name type="common">Desert ironclad beetle</name>
    <dbReference type="NCBI Taxonomy" id="1661398"/>
    <lineage>
        <taxon>Eukaryota</taxon>
        <taxon>Metazoa</taxon>
        <taxon>Ecdysozoa</taxon>
        <taxon>Arthropoda</taxon>
        <taxon>Hexapoda</taxon>
        <taxon>Insecta</taxon>
        <taxon>Pterygota</taxon>
        <taxon>Neoptera</taxon>
        <taxon>Endopterygota</taxon>
        <taxon>Coleoptera</taxon>
        <taxon>Polyphaga</taxon>
        <taxon>Cucujiformia</taxon>
        <taxon>Tenebrionidae</taxon>
        <taxon>Pimeliinae</taxon>
        <taxon>Asbolus</taxon>
    </lineage>
</organism>
<evidence type="ECO:0000259" key="14">
    <source>
        <dbReference type="PROSITE" id="PS50011"/>
    </source>
</evidence>
<comment type="catalytic activity">
    <reaction evidence="12">
        <text>L-threonyl-[protein] + ATP = O-phospho-L-threonyl-[protein] + ADP + H(+)</text>
        <dbReference type="Rhea" id="RHEA:46608"/>
        <dbReference type="Rhea" id="RHEA-COMP:11060"/>
        <dbReference type="Rhea" id="RHEA-COMP:11605"/>
        <dbReference type="ChEBI" id="CHEBI:15378"/>
        <dbReference type="ChEBI" id="CHEBI:30013"/>
        <dbReference type="ChEBI" id="CHEBI:30616"/>
        <dbReference type="ChEBI" id="CHEBI:61977"/>
        <dbReference type="ChEBI" id="CHEBI:456216"/>
        <dbReference type="EC" id="2.7.11.1"/>
    </reaction>
</comment>
<dbReference type="FunFam" id="2.30.29.30:FF:000324">
    <property type="entry name" value="Phosphoinositide-dependent kinase 1, isoform F"/>
    <property type="match status" value="1"/>
</dbReference>
<dbReference type="PROSITE" id="PS00108">
    <property type="entry name" value="PROTEIN_KINASE_ST"/>
    <property type="match status" value="1"/>
</dbReference>
<dbReference type="CDD" id="cd01262">
    <property type="entry name" value="PH_PDK1"/>
    <property type="match status" value="1"/>
</dbReference>
<dbReference type="Proteomes" id="UP000292052">
    <property type="component" value="Unassembled WGS sequence"/>
</dbReference>
<dbReference type="SUPFAM" id="SSF56112">
    <property type="entry name" value="Protein kinase-like (PK-like)"/>
    <property type="match status" value="1"/>
</dbReference>
<dbReference type="AlphaFoldDB" id="A0A482VM21"/>
<keyword evidence="6" id="KW-0963">Cytoplasm</keyword>
<dbReference type="PANTHER" id="PTHR24356">
    <property type="entry name" value="SERINE/THREONINE-PROTEIN KINASE"/>
    <property type="match status" value="1"/>
</dbReference>
<protein>
    <recommendedName>
        <fullName evidence="4">3-phosphoinositide-dependent protein kinase 1</fullName>
        <ecNumber evidence="3">2.7.11.1</ecNumber>
    </recommendedName>
</protein>
<dbReference type="STRING" id="1661398.A0A482VM21"/>
<dbReference type="GO" id="GO:1901701">
    <property type="term" value="P:cellular response to oxygen-containing compound"/>
    <property type="evidence" value="ECO:0007669"/>
    <property type="project" value="UniProtKB-ARBA"/>
</dbReference>
<dbReference type="EC" id="2.7.11.1" evidence="3"/>
<keyword evidence="5" id="KW-0217">Developmental protein</keyword>
<dbReference type="GO" id="GO:0048638">
    <property type="term" value="P:regulation of developmental growth"/>
    <property type="evidence" value="ECO:0007669"/>
    <property type="project" value="UniProtKB-ARBA"/>
</dbReference>
<evidence type="ECO:0000256" key="10">
    <source>
        <dbReference type="ARBA" id="ARBA00022777"/>
    </source>
</evidence>
<dbReference type="Gene3D" id="3.30.200.20">
    <property type="entry name" value="Phosphorylase Kinase, domain 1"/>
    <property type="match status" value="1"/>
</dbReference>
<evidence type="ECO:0000256" key="9">
    <source>
        <dbReference type="ARBA" id="ARBA00022741"/>
    </source>
</evidence>
<dbReference type="PANTHER" id="PTHR24356:SF163">
    <property type="entry name" value="3-PHOSPHOINOSITIDE-DEPENDENT PROTEIN KINASE 1-RELATED"/>
    <property type="match status" value="1"/>
</dbReference>
<keyword evidence="9" id="KW-0547">Nucleotide-binding</keyword>
<dbReference type="FunFam" id="1.10.510.10:FF:000163">
    <property type="entry name" value="3-phosphoinositide-dependent protein kinase 1"/>
    <property type="match status" value="1"/>
</dbReference>
<dbReference type="OrthoDB" id="347657at2759"/>
<evidence type="ECO:0000256" key="13">
    <source>
        <dbReference type="ARBA" id="ARBA00048679"/>
    </source>
</evidence>
<dbReference type="SMART" id="SM00220">
    <property type="entry name" value="S_TKc"/>
    <property type="match status" value="1"/>
</dbReference>
<keyword evidence="7" id="KW-0723">Serine/threonine-protein kinase</keyword>
<dbReference type="GO" id="GO:0035556">
    <property type="term" value="P:intracellular signal transduction"/>
    <property type="evidence" value="ECO:0007669"/>
    <property type="project" value="TreeGrafter"/>
</dbReference>
<comment type="similarity">
    <text evidence="2">Belongs to the protein kinase superfamily. AGC Ser/Thr protein kinase family. PDPK1 subfamily.</text>
</comment>
<dbReference type="Gene3D" id="2.30.29.30">
    <property type="entry name" value="Pleckstrin-homology domain (PH domain)/Phosphotyrosine-binding domain (PTB)"/>
    <property type="match status" value="1"/>
</dbReference>
<dbReference type="GO" id="GO:0005737">
    <property type="term" value="C:cytoplasm"/>
    <property type="evidence" value="ECO:0007669"/>
    <property type="project" value="UniProtKB-SubCell"/>
</dbReference>
<evidence type="ECO:0000256" key="5">
    <source>
        <dbReference type="ARBA" id="ARBA00022473"/>
    </source>
</evidence>
<evidence type="ECO:0000256" key="8">
    <source>
        <dbReference type="ARBA" id="ARBA00022679"/>
    </source>
</evidence>
<reference evidence="15 16" key="1">
    <citation type="submission" date="2017-03" db="EMBL/GenBank/DDBJ databases">
        <title>Genome of the blue death feigning beetle - Asbolus verrucosus.</title>
        <authorList>
            <person name="Rider S.D."/>
        </authorList>
    </citation>
    <scope>NUCLEOTIDE SEQUENCE [LARGE SCALE GENOMIC DNA]</scope>
    <source>
        <strain evidence="15">Butters</strain>
        <tissue evidence="15">Head and leg muscle</tissue>
    </source>
</reference>
<keyword evidence="8" id="KW-0808">Transferase</keyword>
<dbReference type="InterPro" id="IPR008271">
    <property type="entry name" value="Ser/Thr_kinase_AS"/>
</dbReference>
<evidence type="ECO:0000313" key="15">
    <source>
        <dbReference type="EMBL" id="RZC33499.1"/>
    </source>
</evidence>
<gene>
    <name evidence="15" type="ORF">BDFB_006945</name>
</gene>
<comment type="subcellular location">
    <subcellularLocation>
        <location evidence="1">Cytoplasm</location>
    </subcellularLocation>
</comment>
<dbReference type="PROSITE" id="PS50011">
    <property type="entry name" value="PROTEIN_KINASE_DOM"/>
    <property type="match status" value="1"/>
</dbReference>
<dbReference type="InterPro" id="IPR011009">
    <property type="entry name" value="Kinase-like_dom_sf"/>
</dbReference>
<evidence type="ECO:0000256" key="2">
    <source>
        <dbReference type="ARBA" id="ARBA00010006"/>
    </source>
</evidence>
<keyword evidence="11" id="KW-0067">ATP-binding</keyword>
<dbReference type="SUPFAM" id="SSF50729">
    <property type="entry name" value="PH domain-like"/>
    <property type="match status" value="1"/>
</dbReference>
<evidence type="ECO:0000256" key="12">
    <source>
        <dbReference type="ARBA" id="ARBA00047899"/>
    </source>
</evidence>
<name>A0A482VM21_ASBVE</name>
<comment type="catalytic activity">
    <reaction evidence="13">
        <text>L-seryl-[protein] + ATP = O-phospho-L-seryl-[protein] + ADP + H(+)</text>
        <dbReference type="Rhea" id="RHEA:17989"/>
        <dbReference type="Rhea" id="RHEA-COMP:9863"/>
        <dbReference type="Rhea" id="RHEA-COMP:11604"/>
        <dbReference type="ChEBI" id="CHEBI:15378"/>
        <dbReference type="ChEBI" id="CHEBI:29999"/>
        <dbReference type="ChEBI" id="CHEBI:30616"/>
        <dbReference type="ChEBI" id="CHEBI:83421"/>
        <dbReference type="ChEBI" id="CHEBI:456216"/>
        <dbReference type="EC" id="2.7.11.1"/>
    </reaction>
</comment>
<dbReference type="Pfam" id="PF00069">
    <property type="entry name" value="Pkinase"/>
    <property type="match status" value="1"/>
</dbReference>
<sequence>MTPPSEELVRKRTSADFVFGKDTDRLYFVLTYAKNGELLQQINKETCFSLECTKYYSAELVLALEYLNIKGIVHRDLKPENVLFDENWHILITDFGSAKILGEDKSVDEENKKRRKYSFVGTAQYVSPEILSDAESSCASDLWAFGCIIYQMLTGQMPFRGASEYLIFQKILKLEYDFPQGFDKVAKDLIEKFLVITPNKRLGATDQVPYRSIREHEFFREVNWDDLGTPPKFSSKSDSGTEIVIIPDDLEPGLDEEKATRLHFEMLSPQTPPRKKSEPNRKITDLSQAEIEQRLELQKTNIYHDLVEGNLILKQGIIEKKKGIFPRRRMLLLTLGPHLYYADPVTMCLKGEIPWSEDLKSEAKNFKKFFVHTPNRIYYLEDPDGYALEWCKAIDEVKTHYYPLQQS</sequence>
<evidence type="ECO:0000256" key="1">
    <source>
        <dbReference type="ARBA" id="ARBA00004496"/>
    </source>
</evidence>
<keyword evidence="16" id="KW-1185">Reference proteome</keyword>
<proteinExistence type="inferred from homology"/>
<evidence type="ECO:0000256" key="4">
    <source>
        <dbReference type="ARBA" id="ARBA00018538"/>
    </source>
</evidence>
<keyword evidence="10 15" id="KW-0418">Kinase</keyword>
<comment type="caution">
    <text evidence="15">The sequence shown here is derived from an EMBL/GenBank/DDBJ whole genome shotgun (WGS) entry which is preliminary data.</text>
</comment>
<feature type="domain" description="Protein kinase" evidence="14">
    <location>
        <begin position="1"/>
        <end position="219"/>
    </location>
</feature>
<dbReference type="InterPro" id="IPR011993">
    <property type="entry name" value="PH-like_dom_sf"/>
</dbReference>
<evidence type="ECO:0000256" key="11">
    <source>
        <dbReference type="ARBA" id="ARBA00022840"/>
    </source>
</evidence>
<dbReference type="GO" id="GO:0004674">
    <property type="term" value="F:protein serine/threonine kinase activity"/>
    <property type="evidence" value="ECO:0007669"/>
    <property type="project" value="UniProtKB-KW"/>
</dbReference>
<evidence type="ECO:0000256" key="6">
    <source>
        <dbReference type="ARBA" id="ARBA00022490"/>
    </source>
</evidence>
<evidence type="ECO:0000256" key="7">
    <source>
        <dbReference type="ARBA" id="ARBA00022527"/>
    </source>
</evidence>